<evidence type="ECO:0000256" key="5">
    <source>
        <dbReference type="ARBA" id="ARBA00022989"/>
    </source>
</evidence>
<organism evidence="9 10">
    <name type="scientific">Halobellus rarus</name>
    <dbReference type="NCBI Taxonomy" id="1126237"/>
    <lineage>
        <taxon>Archaea</taxon>
        <taxon>Methanobacteriati</taxon>
        <taxon>Methanobacteriota</taxon>
        <taxon>Stenosarchaea group</taxon>
        <taxon>Halobacteria</taxon>
        <taxon>Halobacteriales</taxon>
        <taxon>Haloferacaceae</taxon>
        <taxon>Halobellus</taxon>
    </lineage>
</organism>
<evidence type="ECO:0000256" key="3">
    <source>
        <dbReference type="ARBA" id="ARBA00022519"/>
    </source>
</evidence>
<dbReference type="EMBL" id="JBHUDK010000016">
    <property type="protein sequence ID" value="MFD1600710.1"/>
    <property type="molecule type" value="Genomic_DNA"/>
</dbReference>
<evidence type="ECO:0000313" key="9">
    <source>
        <dbReference type="EMBL" id="MFD1600710.1"/>
    </source>
</evidence>
<evidence type="ECO:0000256" key="4">
    <source>
        <dbReference type="ARBA" id="ARBA00022692"/>
    </source>
</evidence>
<dbReference type="Proteomes" id="UP001597085">
    <property type="component" value="Unassembled WGS sequence"/>
</dbReference>
<keyword evidence="6 7" id="KW-0472">Membrane</keyword>
<dbReference type="PIRSF" id="PIRSF006066">
    <property type="entry name" value="HI0050"/>
    <property type="match status" value="1"/>
</dbReference>
<feature type="transmembrane region" description="Helical" evidence="7">
    <location>
        <begin position="276"/>
        <end position="298"/>
    </location>
</feature>
<comment type="caution">
    <text evidence="9">The sequence shown here is derived from an EMBL/GenBank/DDBJ whole genome shotgun (WGS) entry which is preliminary data.</text>
</comment>
<evidence type="ECO:0000256" key="7">
    <source>
        <dbReference type="SAM" id="Phobius"/>
    </source>
</evidence>
<dbReference type="NCBIfam" id="TIGR00786">
    <property type="entry name" value="dctM"/>
    <property type="match status" value="1"/>
</dbReference>
<feature type="transmembrane region" description="Helical" evidence="7">
    <location>
        <begin position="171"/>
        <end position="198"/>
    </location>
</feature>
<evidence type="ECO:0000256" key="2">
    <source>
        <dbReference type="ARBA" id="ARBA00022475"/>
    </source>
</evidence>
<comment type="subcellular location">
    <subcellularLocation>
        <location evidence="1">Cell inner membrane</location>
        <topology evidence="1">Multi-pass membrane protein</topology>
    </subcellularLocation>
</comment>
<dbReference type="InterPro" id="IPR010656">
    <property type="entry name" value="DctM"/>
</dbReference>
<feature type="transmembrane region" description="Helical" evidence="7">
    <location>
        <begin position="246"/>
        <end position="264"/>
    </location>
</feature>
<evidence type="ECO:0000313" key="10">
    <source>
        <dbReference type="Proteomes" id="UP001597085"/>
    </source>
</evidence>
<feature type="transmembrane region" description="Helical" evidence="7">
    <location>
        <begin position="43"/>
        <end position="67"/>
    </location>
</feature>
<accession>A0ABD6CRK7</accession>
<reference evidence="9 10" key="1">
    <citation type="journal article" date="2019" name="Int. J. Syst. Evol. Microbiol.">
        <title>The Global Catalogue of Microorganisms (GCM) 10K type strain sequencing project: providing services to taxonomists for standard genome sequencing and annotation.</title>
        <authorList>
            <consortium name="The Broad Institute Genomics Platform"/>
            <consortium name="The Broad Institute Genome Sequencing Center for Infectious Disease"/>
            <person name="Wu L."/>
            <person name="Ma J."/>
        </authorList>
    </citation>
    <scope>NUCLEOTIDE SEQUENCE [LARGE SCALE GENOMIC DNA]</scope>
    <source>
        <strain evidence="9 10">CGMCC 1.12121</strain>
    </source>
</reference>
<feature type="domain" description="TRAP C4-dicarboxylate transport system permease DctM subunit" evidence="8">
    <location>
        <begin position="8"/>
        <end position="420"/>
    </location>
</feature>
<evidence type="ECO:0000256" key="6">
    <source>
        <dbReference type="ARBA" id="ARBA00023136"/>
    </source>
</evidence>
<feature type="transmembrane region" description="Helical" evidence="7">
    <location>
        <begin position="7"/>
        <end position="37"/>
    </location>
</feature>
<keyword evidence="4 7" id="KW-0812">Transmembrane</keyword>
<gene>
    <name evidence="9" type="ORF">ACFSBX_17385</name>
</gene>
<feature type="transmembrane region" description="Helical" evidence="7">
    <location>
        <begin position="318"/>
        <end position="349"/>
    </location>
</feature>
<keyword evidence="2" id="KW-1003">Cell membrane</keyword>
<dbReference type="RefSeq" id="WP_390278532.1">
    <property type="nucleotide sequence ID" value="NZ_JBHUDK010000016.1"/>
</dbReference>
<dbReference type="InterPro" id="IPR004681">
    <property type="entry name" value="TRAP_DctM"/>
</dbReference>
<dbReference type="PANTHER" id="PTHR33362">
    <property type="entry name" value="SIALIC ACID TRAP TRANSPORTER PERMEASE PROTEIN SIAT-RELATED"/>
    <property type="match status" value="1"/>
</dbReference>
<proteinExistence type="predicted"/>
<feature type="transmembrane region" description="Helical" evidence="7">
    <location>
        <begin position="218"/>
        <end position="240"/>
    </location>
</feature>
<sequence length="431" mass="45569">MIEYIPFLALLIVLIFMGIPIAWSLLISGSTGLIYVLGIERALPIFAGTTYGAVAQYTFSTIPMFLLMANFLSRSRITDDLFHAIQVWTGHIKGGLAMATTFANGGMAALSGSSAAAAATMSKIAVPEMRKYDYDDRLSMGTVSAAGTFAVMIPPSIALIVYGIYTDNSISALFAGGIIPGILTIISYICVIYIWGWVNPDAIGTVTEKATLNKRIKALGPIYPAVILIVFILGGIYGGVFTPTEAGALGAAGSLVVGTVFSGLRLPGISEAIEETLEVTVMIFMILLSALIFGRFLVLTGITPTLVSYIGDLAVSRWMIMSIILFIYLVLGTLISQSALLILTLPIAYPLVTNGLGYHPIWFGVVLVKTGEIGLVTPPLGLNVFISAGSVDVDVDIAFSGALRFVIADLVILAIMLGFPSTVTWLASSLG</sequence>
<dbReference type="AlphaFoldDB" id="A0ABD6CRK7"/>
<dbReference type="GO" id="GO:0005886">
    <property type="term" value="C:plasma membrane"/>
    <property type="evidence" value="ECO:0007669"/>
    <property type="project" value="UniProtKB-SubCell"/>
</dbReference>
<feature type="transmembrane region" description="Helical" evidence="7">
    <location>
        <begin position="402"/>
        <end position="427"/>
    </location>
</feature>
<protein>
    <submittedName>
        <fullName evidence="9">TRAP transporter large permease</fullName>
    </submittedName>
</protein>
<keyword evidence="5 7" id="KW-1133">Transmembrane helix</keyword>
<dbReference type="PANTHER" id="PTHR33362:SF5">
    <property type="entry name" value="C4-DICARBOXYLATE TRAP TRANSPORTER LARGE PERMEASE PROTEIN DCTM"/>
    <property type="match status" value="1"/>
</dbReference>
<keyword evidence="3" id="KW-0997">Cell inner membrane</keyword>
<keyword evidence="10" id="KW-1185">Reference proteome</keyword>
<name>A0ABD6CRK7_9EURY</name>
<feature type="transmembrane region" description="Helical" evidence="7">
    <location>
        <begin position="138"/>
        <end position="165"/>
    </location>
</feature>
<evidence type="ECO:0000256" key="1">
    <source>
        <dbReference type="ARBA" id="ARBA00004429"/>
    </source>
</evidence>
<dbReference type="Pfam" id="PF06808">
    <property type="entry name" value="DctM"/>
    <property type="match status" value="1"/>
</dbReference>
<evidence type="ECO:0000259" key="8">
    <source>
        <dbReference type="Pfam" id="PF06808"/>
    </source>
</evidence>